<evidence type="ECO:0000256" key="3">
    <source>
        <dbReference type="ARBA" id="ARBA00022692"/>
    </source>
</evidence>
<dbReference type="SUPFAM" id="SSF48317">
    <property type="entry name" value="Acid phosphatase/Vanadium-dependent haloperoxidase"/>
    <property type="match status" value="1"/>
</dbReference>
<evidence type="ECO:0000256" key="4">
    <source>
        <dbReference type="ARBA" id="ARBA00022801"/>
    </source>
</evidence>
<accession>A0A9X4QPP0</accession>
<keyword evidence="3 7" id="KW-0812">Transmembrane</keyword>
<dbReference type="EMBL" id="JAPDHZ010000003">
    <property type="protein sequence ID" value="MDG0792890.1"/>
    <property type="molecule type" value="Genomic_DNA"/>
</dbReference>
<dbReference type="RefSeq" id="WP_277566637.1">
    <property type="nucleotide sequence ID" value="NZ_JAPDHZ010000003.1"/>
</dbReference>
<evidence type="ECO:0000313" key="9">
    <source>
        <dbReference type="EMBL" id="MDG0792890.1"/>
    </source>
</evidence>
<dbReference type="InterPro" id="IPR000326">
    <property type="entry name" value="PAP2/HPO"/>
</dbReference>
<organism evidence="9 10">
    <name type="scientific">Cohnella ginsengisoli</name>
    <dbReference type="NCBI Taxonomy" id="425004"/>
    <lineage>
        <taxon>Bacteria</taxon>
        <taxon>Bacillati</taxon>
        <taxon>Bacillota</taxon>
        <taxon>Bacilli</taxon>
        <taxon>Bacillales</taxon>
        <taxon>Paenibacillaceae</taxon>
        <taxon>Cohnella</taxon>
    </lineage>
</organism>
<evidence type="ECO:0000259" key="8">
    <source>
        <dbReference type="SMART" id="SM00014"/>
    </source>
</evidence>
<feature type="transmembrane region" description="Helical" evidence="7">
    <location>
        <begin position="31"/>
        <end position="55"/>
    </location>
</feature>
<comment type="caution">
    <text evidence="9">The sequence shown here is derived from an EMBL/GenBank/DDBJ whole genome shotgun (WGS) entry which is preliminary data.</text>
</comment>
<dbReference type="GO" id="GO:0005886">
    <property type="term" value="C:plasma membrane"/>
    <property type="evidence" value="ECO:0007669"/>
    <property type="project" value="UniProtKB-SubCell"/>
</dbReference>
<feature type="transmembrane region" description="Helical" evidence="7">
    <location>
        <begin position="129"/>
        <end position="150"/>
    </location>
</feature>
<dbReference type="CDD" id="cd01610">
    <property type="entry name" value="PAP2_like"/>
    <property type="match status" value="1"/>
</dbReference>
<dbReference type="Pfam" id="PF01569">
    <property type="entry name" value="PAP2"/>
    <property type="match status" value="1"/>
</dbReference>
<dbReference type="InterPro" id="IPR036938">
    <property type="entry name" value="PAP2/HPO_sf"/>
</dbReference>
<keyword evidence="10" id="KW-1185">Reference proteome</keyword>
<feature type="transmembrane region" description="Helical" evidence="7">
    <location>
        <begin position="61"/>
        <end position="80"/>
    </location>
</feature>
<keyword evidence="6 7" id="KW-0472">Membrane</keyword>
<evidence type="ECO:0000256" key="2">
    <source>
        <dbReference type="ARBA" id="ARBA00022475"/>
    </source>
</evidence>
<comment type="subcellular location">
    <subcellularLocation>
        <location evidence="1">Cell membrane</location>
        <topology evidence="1">Multi-pass membrane protein</topology>
    </subcellularLocation>
</comment>
<evidence type="ECO:0000256" key="1">
    <source>
        <dbReference type="ARBA" id="ARBA00004651"/>
    </source>
</evidence>
<evidence type="ECO:0000256" key="5">
    <source>
        <dbReference type="ARBA" id="ARBA00022989"/>
    </source>
</evidence>
<evidence type="ECO:0000256" key="7">
    <source>
        <dbReference type="SAM" id="Phobius"/>
    </source>
</evidence>
<dbReference type="PANTHER" id="PTHR14969">
    <property type="entry name" value="SPHINGOSINE-1-PHOSPHATE PHOSPHOHYDROLASE"/>
    <property type="match status" value="1"/>
</dbReference>
<reference evidence="9 10" key="1">
    <citation type="submission" date="2022-10" db="EMBL/GenBank/DDBJ databases">
        <title>Comparative genomic analysis of Cohnella hashimotonis sp. nov., isolated from the International Space Station.</title>
        <authorList>
            <person name="Simpson A."/>
            <person name="Venkateswaran K."/>
        </authorList>
    </citation>
    <scope>NUCLEOTIDE SEQUENCE [LARGE SCALE GENOMIC DNA]</scope>
    <source>
        <strain evidence="9 10">DSM 18997</strain>
    </source>
</reference>
<keyword evidence="4" id="KW-0378">Hydrolase</keyword>
<feature type="domain" description="Phosphatidic acid phosphatase type 2/haloperoxidase" evidence="8">
    <location>
        <begin position="61"/>
        <end position="171"/>
    </location>
</feature>
<keyword evidence="5 7" id="KW-1133">Transmembrane helix</keyword>
<keyword evidence="2" id="KW-1003">Cell membrane</keyword>
<feature type="transmembrane region" description="Helical" evidence="7">
    <location>
        <begin position="156"/>
        <end position="174"/>
    </location>
</feature>
<sequence length="177" mass="19151">MAQFYRMLSRFESNWFLYINIRWNRAALTALFRLLSLIGGATFSLCVSLAVGLLAEGIWRTAGWQALAAVVISHIPVALAKRLSPRSRPYQVLPQARTGPRPLRDPSFPSGHTTAAFALLTPWMVASPALIPLLLPIGAGVALSRVYFGLHYPSDTVAGMLLGSATALLVGVWIHGA</sequence>
<evidence type="ECO:0000313" key="10">
    <source>
        <dbReference type="Proteomes" id="UP001153387"/>
    </source>
</evidence>
<dbReference type="PANTHER" id="PTHR14969:SF62">
    <property type="entry name" value="DECAPRENYLPHOSPHORYL-5-PHOSPHORIBOSE PHOSPHATASE RV3807C-RELATED"/>
    <property type="match status" value="1"/>
</dbReference>
<protein>
    <submittedName>
        <fullName evidence="9">Phosphatase PAP2 family protein</fullName>
    </submittedName>
</protein>
<name>A0A9X4QPP0_9BACL</name>
<dbReference type="Gene3D" id="1.20.144.10">
    <property type="entry name" value="Phosphatidic acid phosphatase type 2/haloperoxidase"/>
    <property type="match status" value="1"/>
</dbReference>
<gene>
    <name evidence="9" type="ORF">OMP38_19935</name>
</gene>
<dbReference type="SMART" id="SM00014">
    <property type="entry name" value="acidPPc"/>
    <property type="match status" value="1"/>
</dbReference>
<evidence type="ECO:0000256" key="6">
    <source>
        <dbReference type="ARBA" id="ARBA00023136"/>
    </source>
</evidence>
<dbReference type="Proteomes" id="UP001153387">
    <property type="component" value="Unassembled WGS sequence"/>
</dbReference>
<proteinExistence type="predicted"/>
<dbReference type="GO" id="GO:0016787">
    <property type="term" value="F:hydrolase activity"/>
    <property type="evidence" value="ECO:0007669"/>
    <property type="project" value="UniProtKB-KW"/>
</dbReference>
<dbReference type="AlphaFoldDB" id="A0A9X4QPP0"/>